<comment type="subcellular location">
    <subcellularLocation>
        <location evidence="1 8">Cytoplasm</location>
    </subcellularLocation>
</comment>
<dbReference type="PANTHER" id="PTHR43707:SF1">
    <property type="entry name" value="HISTIDINE--TRNA LIGASE, MITOCHONDRIAL-RELATED"/>
    <property type="match status" value="1"/>
</dbReference>
<feature type="binding site" evidence="9">
    <location>
        <begin position="273"/>
        <end position="274"/>
    </location>
    <ligand>
        <name>L-histidine</name>
        <dbReference type="ChEBI" id="CHEBI:57595"/>
    </ligand>
</feature>
<evidence type="ECO:0000256" key="9">
    <source>
        <dbReference type="PIRSR" id="PIRSR001549-1"/>
    </source>
</evidence>
<dbReference type="EMBL" id="CP045798">
    <property type="protein sequence ID" value="QNB47677.1"/>
    <property type="molecule type" value="Genomic_DNA"/>
</dbReference>
<dbReference type="InterPro" id="IPR004516">
    <property type="entry name" value="HisRS/HisZ"/>
</dbReference>
<feature type="binding site" evidence="9">
    <location>
        <position position="125"/>
    </location>
    <ligand>
        <name>L-histidine</name>
        <dbReference type="ChEBI" id="CHEBI:57595"/>
    </ligand>
</feature>
<dbReference type="Gene3D" id="3.30.930.10">
    <property type="entry name" value="Bira Bifunctional Protein, Domain 2"/>
    <property type="match status" value="1"/>
</dbReference>
<evidence type="ECO:0000313" key="12">
    <source>
        <dbReference type="Proteomes" id="UP000515847"/>
    </source>
</evidence>
<comment type="pathway">
    <text evidence="2 8">Amino-acid biosynthesis; L-histidine biosynthesis; L-histidine from 5-phospho-alpha-D-ribose 1-diphosphate: step 1/9.</text>
</comment>
<dbReference type="OrthoDB" id="9800814at2"/>
<evidence type="ECO:0000256" key="8">
    <source>
        <dbReference type="HAMAP-Rule" id="MF_00125"/>
    </source>
</evidence>
<protein>
    <recommendedName>
        <fullName evidence="5 8">ATP phosphoribosyltransferase regulatory subunit</fullName>
    </recommendedName>
</protein>
<evidence type="ECO:0000256" key="5">
    <source>
        <dbReference type="ARBA" id="ARBA00020397"/>
    </source>
</evidence>
<dbReference type="NCBIfam" id="TIGR00443">
    <property type="entry name" value="hisZ_biosyn_reg"/>
    <property type="match status" value="1"/>
</dbReference>
<dbReference type="AlphaFoldDB" id="A0A7G6E6H3"/>
<evidence type="ECO:0000256" key="3">
    <source>
        <dbReference type="ARBA" id="ARBA00005539"/>
    </source>
</evidence>
<sequence length="391" mass="43648">MYQKRTWNIPVGMRDWLPGEAARRRDLTNELLQTMATWGYTEIATPLLEYYQTLVQGEEGAVQDQLYKLIDRDGSILALRPELTTPIARVVSSKIEGAPPWRLMYGAEVFRYEDVQTGRQREFSQVGAELIGQEGPEADCEILALAIEALKTQGLERFTVSIGHMGVLQGLLQSLTCEENQLKAVRHLVLEKDFVGLNELLEKAGLAQEKREAVVDLLTRPLDIDNFPMTGSGLPGEILTALADLKGIVNLIALYGYEPYIQVDLSTLRNQEYYTGMVFEVYTAGLGYPIGGGGRYDHLLHRFGHSYPATGFALGVDRLLLSLAQKEKKSELFLVAGEEPGLVLKKAQTLRAEGKKVIAELRRITEQEAKLLSREKEAQLVWLGGVTYYGD</sequence>
<reference evidence="11 12" key="1">
    <citation type="journal article" date="2019" name="Front. Microbiol.">
        <title>Thermoanaerosceptrum fracticalcis gen. nov. sp. nov., a Novel Fumarate-Fermenting Microorganism From a Deep Fractured Carbonate Aquifer of the US Great Basin.</title>
        <authorList>
            <person name="Hamilton-Brehm S.D."/>
            <person name="Stewart L.E."/>
            <person name="Zavarin M."/>
            <person name="Caldwell M."/>
            <person name="Lawson P.A."/>
            <person name="Onstott T.C."/>
            <person name="Grzymski J."/>
            <person name="Neveux I."/>
            <person name="Lollar B.S."/>
            <person name="Russell C.E."/>
            <person name="Moser D.P."/>
        </authorList>
    </citation>
    <scope>NUCLEOTIDE SEQUENCE [LARGE SCALE GENOMIC DNA]</scope>
    <source>
        <strain evidence="11 12">DRI-13</strain>
    </source>
</reference>
<comment type="function">
    <text evidence="7 8">Required for the first step of histidine biosynthesis. May allow the feedback regulation of ATP phosphoribosyltransferase activity by histidine.</text>
</comment>
<evidence type="ECO:0000256" key="4">
    <source>
        <dbReference type="ARBA" id="ARBA00011496"/>
    </source>
</evidence>
<dbReference type="RefSeq" id="WP_034424340.1">
    <property type="nucleotide sequence ID" value="NZ_CP045798.1"/>
</dbReference>
<dbReference type="GO" id="GO:0000105">
    <property type="term" value="P:L-histidine biosynthetic process"/>
    <property type="evidence" value="ECO:0007669"/>
    <property type="project" value="UniProtKB-UniRule"/>
</dbReference>
<accession>A0A7G6E6H3</accession>
<dbReference type="CDD" id="cd00773">
    <property type="entry name" value="HisRS-like_core"/>
    <property type="match status" value="1"/>
</dbReference>
<keyword evidence="6 8" id="KW-0963">Cytoplasm</keyword>
<comment type="subunit">
    <text evidence="4 8">Heteromultimer composed of HisG and HisZ subunits.</text>
</comment>
<keyword evidence="12" id="KW-1185">Reference proteome</keyword>
<dbReference type="Proteomes" id="UP000515847">
    <property type="component" value="Chromosome"/>
</dbReference>
<proteinExistence type="inferred from homology"/>
<evidence type="ECO:0000256" key="1">
    <source>
        <dbReference type="ARBA" id="ARBA00004496"/>
    </source>
</evidence>
<dbReference type="UniPathway" id="UPA00031">
    <property type="reaction ID" value="UER00006"/>
</dbReference>
<dbReference type="PANTHER" id="PTHR43707">
    <property type="entry name" value="HISTIDYL-TRNA SYNTHETASE"/>
    <property type="match status" value="1"/>
</dbReference>
<name>A0A7G6E6H3_THEFR</name>
<dbReference type="InterPro" id="IPR006195">
    <property type="entry name" value="aa-tRNA-synth_II"/>
</dbReference>
<evidence type="ECO:0000256" key="7">
    <source>
        <dbReference type="ARBA" id="ARBA00025246"/>
    </source>
</evidence>
<dbReference type="GO" id="GO:0006427">
    <property type="term" value="P:histidyl-tRNA aminoacylation"/>
    <property type="evidence" value="ECO:0007669"/>
    <property type="project" value="TreeGrafter"/>
</dbReference>
<dbReference type="SUPFAM" id="SSF55681">
    <property type="entry name" value="Class II aaRS and biotin synthetases"/>
    <property type="match status" value="1"/>
</dbReference>
<comment type="miscellaneous">
    <text evidence="8">This function is generally fulfilled by the C-terminal part of HisG, which is missing in some bacteria such as this one.</text>
</comment>
<keyword evidence="8" id="KW-0368">Histidine biosynthesis</keyword>
<evidence type="ECO:0000259" key="10">
    <source>
        <dbReference type="PROSITE" id="PS50862"/>
    </source>
</evidence>
<feature type="binding site" evidence="9">
    <location>
        <position position="111"/>
    </location>
    <ligand>
        <name>L-histidine</name>
        <dbReference type="ChEBI" id="CHEBI:57595"/>
    </ligand>
</feature>
<feature type="binding site" evidence="9">
    <location>
        <begin position="82"/>
        <end position="84"/>
    </location>
    <ligand>
        <name>L-histidine</name>
        <dbReference type="ChEBI" id="CHEBI:57595"/>
    </ligand>
</feature>
<keyword evidence="11" id="KW-0328">Glycosyltransferase</keyword>
<organism evidence="11 12">
    <name type="scientific">Thermanaerosceptrum fracticalcis</name>
    <dbReference type="NCBI Taxonomy" id="1712410"/>
    <lineage>
        <taxon>Bacteria</taxon>
        <taxon>Bacillati</taxon>
        <taxon>Bacillota</taxon>
        <taxon>Clostridia</taxon>
        <taxon>Eubacteriales</taxon>
        <taxon>Peptococcaceae</taxon>
        <taxon>Thermanaerosceptrum</taxon>
    </lineage>
</organism>
<dbReference type="InterPro" id="IPR045864">
    <property type="entry name" value="aa-tRNA-synth_II/BPL/LPL"/>
</dbReference>
<keyword evidence="8" id="KW-0028">Amino-acid biosynthesis</keyword>
<dbReference type="KEGG" id="tfr:BR63_16220"/>
<feature type="binding site" evidence="9">
    <location>
        <position position="129"/>
    </location>
    <ligand>
        <name>L-histidine</name>
        <dbReference type="ChEBI" id="CHEBI:57595"/>
    </ligand>
</feature>
<dbReference type="PROSITE" id="PS50862">
    <property type="entry name" value="AA_TRNA_LIGASE_II"/>
    <property type="match status" value="1"/>
</dbReference>
<evidence type="ECO:0000256" key="2">
    <source>
        <dbReference type="ARBA" id="ARBA00004667"/>
    </source>
</evidence>
<evidence type="ECO:0000256" key="6">
    <source>
        <dbReference type="ARBA" id="ARBA00022490"/>
    </source>
</evidence>
<feature type="domain" description="Aminoacyl-transfer RNA synthetases class-II family profile" evidence="10">
    <location>
        <begin position="1"/>
        <end position="340"/>
    </location>
</feature>
<dbReference type="Pfam" id="PF13393">
    <property type="entry name" value="tRNA-synt_His"/>
    <property type="match status" value="1"/>
</dbReference>
<keyword evidence="11" id="KW-0808">Transferase</keyword>
<dbReference type="GO" id="GO:0005737">
    <property type="term" value="C:cytoplasm"/>
    <property type="evidence" value="ECO:0007669"/>
    <property type="project" value="UniProtKB-SubCell"/>
</dbReference>
<gene>
    <name evidence="8 11" type="primary">hisZ</name>
    <name evidence="11" type="ORF">BR63_16220</name>
</gene>
<dbReference type="HAMAP" id="MF_00125">
    <property type="entry name" value="HisZ"/>
    <property type="match status" value="1"/>
</dbReference>
<dbReference type="GO" id="GO:0140096">
    <property type="term" value="F:catalytic activity, acting on a protein"/>
    <property type="evidence" value="ECO:0007669"/>
    <property type="project" value="UniProtKB-ARBA"/>
</dbReference>
<dbReference type="GO" id="GO:0016757">
    <property type="term" value="F:glycosyltransferase activity"/>
    <property type="evidence" value="ECO:0007669"/>
    <property type="project" value="UniProtKB-KW"/>
</dbReference>
<dbReference type="PIRSF" id="PIRSF001549">
    <property type="entry name" value="His-tRNA_synth"/>
    <property type="match status" value="1"/>
</dbReference>
<evidence type="ECO:0000313" key="11">
    <source>
        <dbReference type="EMBL" id="QNB47677.1"/>
    </source>
</evidence>
<comment type="similarity">
    <text evidence="3 8">Belongs to the class-II aminoacyl-tRNA synthetase family. HisZ subfamily.</text>
</comment>
<dbReference type="InterPro" id="IPR004517">
    <property type="entry name" value="HisZ"/>
</dbReference>
<feature type="binding site" evidence="9">
    <location>
        <position position="269"/>
    </location>
    <ligand>
        <name>L-histidine</name>
        <dbReference type="ChEBI" id="CHEBI:57595"/>
    </ligand>
</feature>
<dbReference type="GO" id="GO:0004821">
    <property type="term" value="F:histidine-tRNA ligase activity"/>
    <property type="evidence" value="ECO:0007669"/>
    <property type="project" value="TreeGrafter"/>
</dbReference>
<dbReference type="InterPro" id="IPR041715">
    <property type="entry name" value="HisRS-like_core"/>
</dbReference>